<dbReference type="RefSeq" id="WP_228346480.1">
    <property type="nucleotide sequence ID" value="NZ_CP045550.1"/>
</dbReference>
<evidence type="ECO:0000256" key="1">
    <source>
        <dbReference type="SAM" id="MobiDB-lite"/>
    </source>
</evidence>
<feature type="region of interest" description="Disordered" evidence="1">
    <location>
        <begin position="26"/>
        <end position="53"/>
    </location>
</feature>
<evidence type="ECO:0000313" key="3">
    <source>
        <dbReference type="Proteomes" id="UP000596074"/>
    </source>
</evidence>
<dbReference type="Pfam" id="PF09831">
    <property type="entry name" value="DUF2058"/>
    <property type="match status" value="1"/>
</dbReference>
<name>A0A9E8JPY3_9GAMM</name>
<dbReference type="Proteomes" id="UP000596074">
    <property type="component" value="Chromosome"/>
</dbReference>
<evidence type="ECO:0000313" key="2">
    <source>
        <dbReference type="EMBL" id="QQD23936.1"/>
    </source>
</evidence>
<dbReference type="KEGG" id="vcw:GJQ55_05330"/>
<organism evidence="2 3">
    <name type="scientific">Venatoribacter cucullus</name>
    <dbReference type="NCBI Taxonomy" id="2661630"/>
    <lineage>
        <taxon>Bacteria</taxon>
        <taxon>Pseudomonadati</taxon>
        <taxon>Pseudomonadota</taxon>
        <taxon>Gammaproteobacteria</taxon>
        <taxon>Oceanospirillales</taxon>
        <taxon>Oceanospirillaceae</taxon>
        <taxon>Venatoribacter</taxon>
    </lineage>
</organism>
<protein>
    <submittedName>
        <fullName evidence="2">DUF2058 family protein</fullName>
    </submittedName>
</protein>
<dbReference type="EMBL" id="CP046056">
    <property type="protein sequence ID" value="QQD23936.1"/>
    <property type="molecule type" value="Genomic_DNA"/>
</dbReference>
<keyword evidence="3" id="KW-1185">Reference proteome</keyword>
<accession>A0A9E8JPY3</accession>
<gene>
    <name evidence="2" type="ORF">GJQ55_05330</name>
</gene>
<feature type="compositionally biased region" description="Basic and acidic residues" evidence="1">
    <location>
        <begin position="43"/>
        <end position="53"/>
    </location>
</feature>
<dbReference type="InterPro" id="IPR018636">
    <property type="entry name" value="DUF2058"/>
</dbReference>
<sequence length="184" mass="20818">MAKSLQEQLLAAGLVDKKKAKKAAKELKMQDHLQRTGQANEIDAAKAKADATRKEKAERDRLLNLQKEQEAQKKAIAAQVTQLVLTNAIKSERGDIKYQFVDGKKIKQLYVDQAIWDRLSRGQLAVIALDLPGEKKYEVVPLQIAEKIRQRKDNHFIYIAESTAAAMAEDDPYAAYQIPDDLMW</sequence>
<dbReference type="AlphaFoldDB" id="A0A9E8JPY3"/>
<proteinExistence type="predicted"/>
<reference evidence="2 3" key="1">
    <citation type="submission" date="2019-11" db="EMBL/GenBank/DDBJ databases">
        <title>Venatorbacter sp. nov. a predator of Campylobacter and other Gram-negative bacteria.</title>
        <authorList>
            <person name="Saeedi A."/>
            <person name="Cummings N.J."/>
            <person name="Connerton I.F."/>
            <person name="Connerton P.L."/>
        </authorList>
    </citation>
    <scope>NUCLEOTIDE SEQUENCE [LARGE SCALE GENOMIC DNA]</scope>
    <source>
        <strain evidence="2">XL5</strain>
    </source>
</reference>